<dbReference type="eggNOG" id="KOG2823">
    <property type="taxonomic scope" value="Eukaryota"/>
</dbReference>
<dbReference type="AlphaFoldDB" id="R4FMQ6"/>
<dbReference type="Proteomes" id="UP000015103">
    <property type="component" value="Unassembled WGS sequence"/>
</dbReference>
<comment type="subcellular location">
    <subcellularLocation>
        <location evidence="5">Nucleus</location>
        <location evidence="5">Nucleolus</location>
    </subcellularLocation>
    <subcellularLocation>
        <location evidence="5">Nucleus</location>
        <location evidence="5">Nucleoplasm</location>
    </subcellularLocation>
</comment>
<dbReference type="OMA" id="TEKWTHK"/>
<dbReference type="GO" id="GO:0006364">
    <property type="term" value="P:rRNA processing"/>
    <property type="evidence" value="ECO:0007669"/>
    <property type="project" value="TreeGrafter"/>
</dbReference>
<dbReference type="GeneID" id="141457325"/>
<dbReference type="GO" id="GO:0008097">
    <property type="term" value="F:5S rRNA binding"/>
    <property type="evidence" value="ECO:0007669"/>
    <property type="project" value="TreeGrafter"/>
</dbReference>
<dbReference type="EMBL" id="ACPB03004449">
    <property type="status" value="NOT_ANNOTATED_CDS"/>
    <property type="molecule type" value="Genomic_DNA"/>
</dbReference>
<comment type="similarity">
    <text evidence="1 5">Belongs to the NOP53 family.</text>
</comment>
<evidence type="ECO:0000313" key="9">
    <source>
        <dbReference type="EnsemblMetazoa" id="RPRC007928-PA"/>
    </source>
</evidence>
<dbReference type="EnsemblMetazoa" id="RPRC007928-RA">
    <property type="protein sequence ID" value="RPRC007928-PA"/>
    <property type="gene ID" value="RPRC007928"/>
</dbReference>
<evidence type="ECO:0000313" key="10">
    <source>
        <dbReference type="Proteomes" id="UP000015103"/>
    </source>
</evidence>
<dbReference type="Pfam" id="PF07767">
    <property type="entry name" value="Nop53"/>
    <property type="match status" value="1"/>
</dbReference>
<evidence type="ECO:0000313" key="8">
    <source>
        <dbReference type="EMBL" id="JAA75881.1"/>
    </source>
</evidence>
<dbReference type="PANTHER" id="PTHR14211:SF7">
    <property type="entry name" value="RIBOSOME BIOGENESIS PROTEIN NOP53"/>
    <property type="match status" value="1"/>
</dbReference>
<dbReference type="STRING" id="13249.R4FMQ6"/>
<keyword evidence="6" id="KW-0175">Coiled coil</keyword>
<evidence type="ECO:0000256" key="2">
    <source>
        <dbReference type="ARBA" id="ARBA00018339"/>
    </source>
</evidence>
<organism evidence="8">
    <name type="scientific">Rhodnius prolixus</name>
    <name type="common">Triatomid bug</name>
    <dbReference type="NCBI Taxonomy" id="13249"/>
    <lineage>
        <taxon>Eukaryota</taxon>
        <taxon>Metazoa</taxon>
        <taxon>Ecdysozoa</taxon>
        <taxon>Arthropoda</taxon>
        <taxon>Hexapoda</taxon>
        <taxon>Insecta</taxon>
        <taxon>Pterygota</taxon>
        <taxon>Neoptera</taxon>
        <taxon>Paraneoptera</taxon>
        <taxon>Hemiptera</taxon>
        <taxon>Heteroptera</taxon>
        <taxon>Panheteroptera</taxon>
        <taxon>Cimicomorpha</taxon>
        <taxon>Reduviidae</taxon>
        <taxon>Triatominae</taxon>
        <taxon>Rhodnius</taxon>
    </lineage>
</organism>
<evidence type="ECO:0000256" key="7">
    <source>
        <dbReference type="SAM" id="MobiDB-lite"/>
    </source>
</evidence>
<feature type="compositionally biased region" description="Basic residues" evidence="7">
    <location>
        <begin position="14"/>
        <end position="23"/>
    </location>
</feature>
<comment type="function">
    <text evidence="5">May play a role in ribosome biogenesis.</text>
</comment>
<evidence type="ECO:0000256" key="5">
    <source>
        <dbReference type="PIRNR" id="PIRNR017302"/>
    </source>
</evidence>
<keyword evidence="4 5" id="KW-0539">Nucleus</keyword>
<dbReference type="EMBL" id="GAHY01001629">
    <property type="protein sequence ID" value="JAA75881.1"/>
    <property type="molecule type" value="mRNA"/>
</dbReference>
<keyword evidence="10" id="KW-1185">Reference proteome</keyword>
<dbReference type="FunCoup" id="R4FMQ6">
    <property type="interactions" value="1115"/>
</dbReference>
<dbReference type="RefSeq" id="XP_073990262.1">
    <property type="nucleotide sequence ID" value="XM_074134161.1"/>
</dbReference>
<dbReference type="InParanoid" id="R4FMQ6"/>
<feature type="coiled-coil region" evidence="6">
    <location>
        <begin position="304"/>
        <end position="338"/>
    </location>
</feature>
<feature type="region of interest" description="Disordered" evidence="7">
    <location>
        <begin position="1"/>
        <end position="23"/>
    </location>
</feature>
<keyword evidence="3 5" id="KW-0690">Ribosome biogenesis</keyword>
<dbReference type="GO" id="GO:0005730">
    <property type="term" value="C:nucleolus"/>
    <property type="evidence" value="ECO:0007669"/>
    <property type="project" value="UniProtKB-SubCell"/>
</dbReference>
<dbReference type="PIRSF" id="PIRSF017302">
    <property type="entry name" value="Gltscr2"/>
    <property type="match status" value="1"/>
</dbReference>
<name>R4FMQ6_RHOPR</name>
<proteinExistence type="evidence at transcript level"/>
<dbReference type="VEuPathDB" id="VectorBase:RPRC007928"/>
<accession>R4FMQ6</accession>
<dbReference type="GO" id="GO:0005654">
    <property type="term" value="C:nucleoplasm"/>
    <property type="evidence" value="ECO:0007669"/>
    <property type="project" value="UniProtKB-SubCell"/>
</dbReference>
<reference evidence="10" key="2">
    <citation type="submission" date="2015-04" db="EMBL/GenBank/DDBJ databases">
        <authorList>
            <person name="Wilson R.K."/>
            <person name="Warren W."/>
            <person name="Dotson E."/>
            <person name="Oliveira P.L."/>
        </authorList>
    </citation>
    <scope>NUCLEOTIDE SEQUENCE</scope>
</reference>
<sequence length="462" mass="53971">MSGLLHLSSEDVNRKKKKNVSRNKKIYWRKHADVKDVEDFLSEKRSNERVGWSFKNKKNEELFVIDNGTVGQLTQKQKALLPPRCFEVLKPLTAVPDPIVKRNRVRSKEERKSSIRKAIEEKKRLSGYIPRKVLEARRSRMITRRQKKLQPKEHNFQKDLWDSTNADENDIAGNLEWLNDNTLKHNLTKLGAFKFGIPIGVRKKKSVIPTVEFPHPGSSYNPSFKDHQDLLKIVVDQELEKQKEEAHLKRVTSDLFSKITRSEKAFLWMEEMSQGLPQAEEIKVEHDGKEENEESSEYKAINPAVSFLKKKTKKQRRKQKLEKEAEFKRKEAKVQKKKVADLYKLRFISNDIKNIESTQLKNSERRQKLAAFNVSRTKRLGGKPYEEQNLAFSRGCELKGNLRSIKNGGNILADRFYSLQKRNMLVPTVKRIRLNKAKVKSYVKASHRIEDPEKCRNNTTKK</sequence>
<dbReference type="PANTHER" id="PTHR14211">
    <property type="entry name" value="GLIOMA SUPPRESSOR CANDIDATE REGION GENE 2"/>
    <property type="match status" value="1"/>
</dbReference>
<dbReference type="HOGENOM" id="CLU_035888_0_1_1"/>
<evidence type="ECO:0000256" key="4">
    <source>
        <dbReference type="ARBA" id="ARBA00023242"/>
    </source>
</evidence>
<dbReference type="GO" id="GO:0000027">
    <property type="term" value="P:ribosomal large subunit assembly"/>
    <property type="evidence" value="ECO:0007669"/>
    <property type="project" value="UniProtKB-UniRule"/>
</dbReference>
<reference evidence="9" key="3">
    <citation type="submission" date="2015-05" db="UniProtKB">
        <authorList>
            <consortium name="EnsemblMetazoa"/>
        </authorList>
    </citation>
    <scope>IDENTIFICATION</scope>
</reference>
<evidence type="ECO:0000256" key="1">
    <source>
        <dbReference type="ARBA" id="ARBA00008838"/>
    </source>
</evidence>
<evidence type="ECO:0000256" key="3">
    <source>
        <dbReference type="ARBA" id="ARBA00022517"/>
    </source>
</evidence>
<protein>
    <recommendedName>
        <fullName evidence="2 5">Ribosome biogenesis protein NOP53</fullName>
    </recommendedName>
</protein>
<reference evidence="8" key="1">
    <citation type="submission" date="2013-04" db="EMBL/GenBank/DDBJ databases">
        <title>An insight into the transcriptome of the digestive tract of the blood sucking bug, Rhodnius prolixus.</title>
        <authorList>
            <person name="Ribeiro J.M.C."/>
            <person name="Genta F.A."/>
            <person name="Sorgine M.H.F."/>
            <person name="Paiva-Silva G.O."/>
            <person name="Majerowicz D."/>
            <person name="Medeiros M."/>
            <person name="Koerich L."/>
            <person name="Terra W.R."/>
            <person name="Ferreira C."/>
            <person name="Pimentel A.C."/>
            <person name="Bisch P.M."/>
            <person name="Diniz M.M.P."/>
            <person name="Nascimento R."/>
            <person name="Salmon D."/>
            <person name="Silber A.M."/>
            <person name="Alves M."/>
            <person name="Oliveira M.F."/>
            <person name="Gondim K.C."/>
            <person name="Silva Neto M.A.C."/>
            <person name="Atella G.C."/>
            <person name="Araujo H."/>
            <person name="Dias F.S."/>
            <person name="Polycarpo C.R."/>
            <person name="Fampa P."/>
            <person name="Melo A.C."/>
            <person name="Tanaka A.S."/>
            <person name="Balczun C."/>
            <person name="Oliveira J.H.M."/>
            <person name="Goncalves R."/>
            <person name="Lazoski C."/>
            <person name="Pereira M.A."/>
            <person name="Rivera-Pomar R."/>
            <person name="Diambra L."/>
            <person name="Schaub G.A."/>
            <person name="Garcia E.S."/>
            <person name="Azambuja P."/>
            <person name="Braz G.R.C."/>
            <person name="Oliveira P.L."/>
        </authorList>
    </citation>
    <scope>NUCLEOTIDE SEQUENCE</scope>
</reference>
<dbReference type="InterPro" id="IPR011687">
    <property type="entry name" value="Nop53/GLTSCR2"/>
</dbReference>
<evidence type="ECO:0000256" key="6">
    <source>
        <dbReference type="SAM" id="Coils"/>
    </source>
</evidence>